<comment type="cofactor">
    <cofactor evidence="7">
        <name>a divalent metal cation</name>
        <dbReference type="ChEBI" id="CHEBI:60240"/>
    </cofactor>
    <text evidence="7">Binds 1 divalent metal cation per subunit.</text>
</comment>
<feature type="binding site" evidence="7">
    <location>
        <position position="42"/>
    </location>
    <ligand>
        <name>a divalent metal cation</name>
        <dbReference type="ChEBI" id="CHEBI:60240"/>
    </ligand>
</feature>
<reference evidence="10 11" key="1">
    <citation type="submission" date="2024-02" db="EMBL/GenBank/DDBJ databases">
        <title>A novel Gemmatimonadota bacterium.</title>
        <authorList>
            <person name="Du Z.-J."/>
            <person name="Ye Y.-Q."/>
        </authorList>
    </citation>
    <scope>NUCLEOTIDE SEQUENCE [LARGE SCALE GENOMIC DNA]</scope>
    <source>
        <strain evidence="10 11">DH-20</strain>
    </source>
</reference>
<dbReference type="Pfam" id="PF02542">
    <property type="entry name" value="YgbB"/>
    <property type="match status" value="1"/>
</dbReference>
<evidence type="ECO:0000256" key="5">
    <source>
        <dbReference type="ARBA" id="ARBA00023229"/>
    </source>
</evidence>
<dbReference type="RefSeq" id="WP_405277263.1">
    <property type="nucleotide sequence ID" value="NZ_JBBHLI010000004.1"/>
</dbReference>
<keyword evidence="6 7" id="KW-0456">Lyase</keyword>
<evidence type="ECO:0000256" key="2">
    <source>
        <dbReference type="ARBA" id="ARBA00004709"/>
    </source>
</evidence>
<dbReference type="SUPFAM" id="SSF69765">
    <property type="entry name" value="IpsF-like"/>
    <property type="match status" value="1"/>
</dbReference>
<dbReference type="EMBL" id="JBBHLI010000004">
    <property type="protein sequence ID" value="MEK9501163.1"/>
    <property type="molecule type" value="Genomic_DNA"/>
</dbReference>
<evidence type="ECO:0000313" key="11">
    <source>
        <dbReference type="Proteomes" id="UP001484239"/>
    </source>
</evidence>
<keyword evidence="11" id="KW-1185">Reference proteome</keyword>
<evidence type="ECO:0000256" key="1">
    <source>
        <dbReference type="ARBA" id="ARBA00000200"/>
    </source>
</evidence>
<proteinExistence type="inferred from homology"/>
<gene>
    <name evidence="7 10" type="primary">ispF</name>
    <name evidence="10" type="ORF">WI372_09250</name>
</gene>
<accession>A0ABU9E8T9</accession>
<feature type="binding site" evidence="7">
    <location>
        <begin position="34"/>
        <end position="35"/>
    </location>
    <ligand>
        <name>4-CDP-2-C-methyl-D-erythritol 2-phosphate</name>
        <dbReference type="ChEBI" id="CHEBI:57919"/>
    </ligand>
</feature>
<feature type="binding site" evidence="7">
    <location>
        <begin position="56"/>
        <end position="58"/>
    </location>
    <ligand>
        <name>4-CDP-2-C-methyl-D-erythritol 2-phosphate</name>
        <dbReference type="ChEBI" id="CHEBI:57919"/>
    </ligand>
</feature>
<keyword evidence="4 7" id="KW-0479">Metal-binding</keyword>
<sequence length="166" mass="17224">MRVGLGYDSHRFDPARPLILGGVPISGHPGLSGHSDGDAVCHAVTDAILGAAGAGDIGSHFPPSDDQWKDADSVELLRTAVDILERENYQVVNIDVVVICETPKIGPVAAAMREVLGEALRIGPGFVSIKGKTNERMGWTGSGEGLAVHAVALVDRVPQSGDPGAD</sequence>
<dbReference type="PROSITE" id="PS01350">
    <property type="entry name" value="ISPF"/>
    <property type="match status" value="1"/>
</dbReference>
<feature type="site" description="Transition state stabilizer" evidence="7">
    <location>
        <position position="133"/>
    </location>
</feature>
<dbReference type="HAMAP" id="MF_00107">
    <property type="entry name" value="IspF"/>
    <property type="match status" value="1"/>
</dbReference>
<dbReference type="InterPro" id="IPR036571">
    <property type="entry name" value="MECDP_synthase_sf"/>
</dbReference>
<comment type="caution">
    <text evidence="10">The sequence shown here is derived from an EMBL/GenBank/DDBJ whole genome shotgun (WGS) entry which is preliminary data.</text>
</comment>
<evidence type="ECO:0000259" key="9">
    <source>
        <dbReference type="Pfam" id="PF02542"/>
    </source>
</evidence>
<evidence type="ECO:0000256" key="4">
    <source>
        <dbReference type="ARBA" id="ARBA00022723"/>
    </source>
</evidence>
<dbReference type="EC" id="4.6.1.12" evidence="3 7"/>
<evidence type="ECO:0000256" key="6">
    <source>
        <dbReference type="ARBA" id="ARBA00023239"/>
    </source>
</evidence>
<comment type="function">
    <text evidence="7">Involved in the biosynthesis of isopentenyl diphosphate (IPP) and dimethylallyl diphosphate (DMAPP), two major building blocks of isoprenoid compounds. Catalyzes the conversion of 4-diphosphocytidyl-2-C-methyl-D-erythritol 2-phosphate (CDP-ME2P) to 2-C-methyl-D-erythritol 2,4-cyclodiphosphate (ME-CPP) with a corresponding release of cytidine 5-monophosphate (CMP).</text>
</comment>
<comment type="caution">
    <text evidence="7">Lacks conserved residue(s) required for the propagation of feature annotation.</text>
</comment>
<feature type="domain" description="2-C-methyl-D-erythritol 2,4-cyclodiphosphate synthase" evidence="9">
    <location>
        <begin position="1"/>
        <end position="154"/>
    </location>
</feature>
<comment type="similarity">
    <text evidence="7 8">Belongs to the IspF family.</text>
</comment>
<comment type="pathway">
    <text evidence="2 7">Isoprenoid biosynthesis; isopentenyl diphosphate biosynthesis via DXP pathway; isopentenyl diphosphate from 1-deoxy-D-xylulose 5-phosphate: step 4/6.</text>
</comment>
<dbReference type="NCBIfam" id="TIGR00151">
    <property type="entry name" value="ispF"/>
    <property type="match status" value="1"/>
</dbReference>
<dbReference type="Proteomes" id="UP001484239">
    <property type="component" value="Unassembled WGS sequence"/>
</dbReference>
<comment type="catalytic activity">
    <reaction evidence="1 7 8">
        <text>4-CDP-2-C-methyl-D-erythritol 2-phosphate = 2-C-methyl-D-erythritol 2,4-cyclic diphosphate + CMP</text>
        <dbReference type="Rhea" id="RHEA:23864"/>
        <dbReference type="ChEBI" id="CHEBI:57919"/>
        <dbReference type="ChEBI" id="CHEBI:58483"/>
        <dbReference type="ChEBI" id="CHEBI:60377"/>
        <dbReference type="EC" id="4.6.1.12"/>
    </reaction>
</comment>
<organism evidence="10 11">
    <name type="scientific">Gaopeijia maritima</name>
    <dbReference type="NCBI Taxonomy" id="3119007"/>
    <lineage>
        <taxon>Bacteria</taxon>
        <taxon>Pseudomonadati</taxon>
        <taxon>Gemmatimonadota</taxon>
        <taxon>Longimicrobiia</taxon>
        <taxon>Gaopeijiales</taxon>
        <taxon>Gaopeijiaceae</taxon>
        <taxon>Gaopeijia</taxon>
    </lineage>
</organism>
<dbReference type="GO" id="GO:0008685">
    <property type="term" value="F:2-C-methyl-D-erythritol 2,4-cyclodiphosphate synthase activity"/>
    <property type="evidence" value="ECO:0007669"/>
    <property type="project" value="UniProtKB-EC"/>
</dbReference>
<feature type="binding site" evidence="7">
    <location>
        <position position="10"/>
    </location>
    <ligand>
        <name>a divalent metal cation</name>
        <dbReference type="ChEBI" id="CHEBI:60240"/>
    </ligand>
</feature>
<dbReference type="CDD" id="cd00554">
    <property type="entry name" value="MECDP_synthase"/>
    <property type="match status" value="1"/>
</dbReference>
<dbReference type="InterPro" id="IPR020555">
    <property type="entry name" value="MECDP_synthase_CS"/>
</dbReference>
<dbReference type="InterPro" id="IPR003526">
    <property type="entry name" value="MECDP_synthase"/>
</dbReference>
<feature type="site" description="Transition state stabilizer" evidence="7">
    <location>
        <position position="34"/>
    </location>
</feature>
<evidence type="ECO:0000256" key="7">
    <source>
        <dbReference type="HAMAP-Rule" id="MF_00107"/>
    </source>
</evidence>
<evidence type="ECO:0000256" key="3">
    <source>
        <dbReference type="ARBA" id="ARBA00012579"/>
    </source>
</evidence>
<evidence type="ECO:0000313" key="10">
    <source>
        <dbReference type="EMBL" id="MEK9501163.1"/>
    </source>
</evidence>
<dbReference type="PANTHER" id="PTHR43181">
    <property type="entry name" value="2-C-METHYL-D-ERYTHRITOL 2,4-CYCLODIPHOSPHATE SYNTHASE, CHLOROPLASTIC"/>
    <property type="match status" value="1"/>
</dbReference>
<comment type="subunit">
    <text evidence="7">Homotrimer.</text>
</comment>
<evidence type="ECO:0000256" key="8">
    <source>
        <dbReference type="RuleBase" id="RU004395"/>
    </source>
</evidence>
<dbReference type="Gene3D" id="3.30.1330.50">
    <property type="entry name" value="2-C-methyl-D-erythritol 2,4-cyclodiphosphate synthase"/>
    <property type="match status" value="1"/>
</dbReference>
<dbReference type="PANTHER" id="PTHR43181:SF1">
    <property type="entry name" value="2-C-METHYL-D-ERYTHRITOL 2,4-CYCLODIPHOSPHATE SYNTHASE, CHLOROPLASTIC"/>
    <property type="match status" value="1"/>
</dbReference>
<name>A0ABU9E8T9_9BACT</name>
<feature type="binding site" evidence="7">
    <location>
        <position position="8"/>
    </location>
    <ligand>
        <name>a divalent metal cation</name>
        <dbReference type="ChEBI" id="CHEBI:60240"/>
    </ligand>
</feature>
<keyword evidence="5 7" id="KW-0414">Isoprene biosynthesis</keyword>
<feature type="binding site" evidence="7">
    <location>
        <begin position="8"/>
        <end position="10"/>
    </location>
    <ligand>
        <name>4-CDP-2-C-methyl-D-erythritol 2-phosphate</name>
        <dbReference type="ChEBI" id="CHEBI:57919"/>
    </ligand>
</feature>
<protein>
    <recommendedName>
        <fullName evidence="3 7">2-C-methyl-D-erythritol 2,4-cyclodiphosphate synthase</fullName>
        <shortName evidence="7">MECDP-synthase</shortName>
        <shortName evidence="7">MECPP-synthase</shortName>
        <shortName evidence="7">MECPS</shortName>
        <ecNumber evidence="3 7">4.6.1.12</ecNumber>
    </recommendedName>
</protein>